<dbReference type="Pfam" id="PF00381">
    <property type="entry name" value="PTS-HPr"/>
    <property type="match status" value="1"/>
</dbReference>
<keyword evidence="4" id="KW-0598">Phosphotransferase system</keyword>
<evidence type="ECO:0000256" key="4">
    <source>
        <dbReference type="ARBA" id="ARBA00022683"/>
    </source>
</evidence>
<keyword evidence="3" id="KW-0963">Cytoplasm</keyword>
<dbReference type="GO" id="GO:0016301">
    <property type="term" value="F:kinase activity"/>
    <property type="evidence" value="ECO:0007669"/>
    <property type="project" value="UniProtKB-KW"/>
</dbReference>
<organism evidence="7 8">
    <name type="scientific">Tistrella bauzanensis</name>
    <dbReference type="NCBI Taxonomy" id="657419"/>
    <lineage>
        <taxon>Bacteria</taxon>
        <taxon>Pseudomonadati</taxon>
        <taxon>Pseudomonadota</taxon>
        <taxon>Alphaproteobacteria</taxon>
        <taxon>Geminicoccales</taxon>
        <taxon>Geminicoccaceae</taxon>
        <taxon>Tistrella</taxon>
    </lineage>
</organism>
<dbReference type="InterPro" id="IPR001020">
    <property type="entry name" value="PTS_HPr_His_P_site"/>
</dbReference>
<gene>
    <name evidence="7" type="ORF">GCM10011505_15940</name>
</gene>
<keyword evidence="7" id="KW-0418">Kinase</keyword>
<name>A0ABQ1IDS7_9PROT</name>
<evidence type="ECO:0000256" key="3">
    <source>
        <dbReference type="ARBA" id="ARBA00022490"/>
    </source>
</evidence>
<dbReference type="InterPro" id="IPR000032">
    <property type="entry name" value="HPr-like"/>
</dbReference>
<feature type="domain" description="HPr" evidence="6">
    <location>
        <begin position="23"/>
        <end position="110"/>
    </location>
</feature>
<dbReference type="InterPro" id="IPR035895">
    <property type="entry name" value="HPr-like_sf"/>
</dbReference>
<dbReference type="Proteomes" id="UP000603352">
    <property type="component" value="Unassembled WGS sequence"/>
</dbReference>
<evidence type="ECO:0000259" key="6">
    <source>
        <dbReference type="PROSITE" id="PS51350"/>
    </source>
</evidence>
<evidence type="ECO:0000256" key="2">
    <source>
        <dbReference type="ARBA" id="ARBA00010736"/>
    </source>
</evidence>
<evidence type="ECO:0000256" key="5">
    <source>
        <dbReference type="SAM" id="MobiDB-lite"/>
    </source>
</evidence>
<dbReference type="PANTHER" id="PTHR33705:SF2">
    <property type="entry name" value="PHOSPHOCARRIER PROTEIN NPR"/>
    <property type="match status" value="1"/>
</dbReference>
<comment type="similarity">
    <text evidence="2">Belongs to the HPr family.</text>
</comment>
<evidence type="ECO:0000256" key="1">
    <source>
        <dbReference type="ARBA" id="ARBA00004496"/>
    </source>
</evidence>
<dbReference type="PRINTS" id="PR00107">
    <property type="entry name" value="PHOSPHOCPHPR"/>
</dbReference>
<comment type="subcellular location">
    <subcellularLocation>
        <location evidence="1">Cytoplasm</location>
    </subcellularLocation>
</comment>
<feature type="region of interest" description="Disordered" evidence="5">
    <location>
        <begin position="1"/>
        <end position="21"/>
    </location>
</feature>
<dbReference type="SUPFAM" id="SSF55594">
    <property type="entry name" value="HPr-like"/>
    <property type="match status" value="1"/>
</dbReference>
<dbReference type="CDD" id="cd00367">
    <property type="entry name" value="PTS-HPr_like"/>
    <property type="match status" value="1"/>
</dbReference>
<proteinExistence type="inferred from homology"/>
<keyword evidence="8" id="KW-1185">Reference proteome</keyword>
<keyword evidence="7" id="KW-0808">Transferase</keyword>
<dbReference type="Gene3D" id="3.30.1340.10">
    <property type="entry name" value="HPr-like"/>
    <property type="match status" value="1"/>
</dbReference>
<dbReference type="InterPro" id="IPR050399">
    <property type="entry name" value="HPr"/>
</dbReference>
<reference evidence="8" key="1">
    <citation type="journal article" date="2019" name="Int. J. Syst. Evol. Microbiol.">
        <title>The Global Catalogue of Microorganisms (GCM) 10K type strain sequencing project: providing services to taxonomists for standard genome sequencing and annotation.</title>
        <authorList>
            <consortium name="The Broad Institute Genomics Platform"/>
            <consortium name="The Broad Institute Genome Sequencing Center for Infectious Disease"/>
            <person name="Wu L."/>
            <person name="Ma J."/>
        </authorList>
    </citation>
    <scope>NUCLEOTIDE SEQUENCE [LARGE SCALE GENOMIC DNA]</scope>
    <source>
        <strain evidence="8">CGMCC 1.10188</strain>
    </source>
</reference>
<dbReference type="PROSITE" id="PS00369">
    <property type="entry name" value="PTS_HPR_HIS"/>
    <property type="match status" value="1"/>
</dbReference>
<evidence type="ECO:0000313" key="8">
    <source>
        <dbReference type="Proteomes" id="UP000603352"/>
    </source>
</evidence>
<dbReference type="PANTHER" id="PTHR33705">
    <property type="entry name" value="PHOSPHOCARRIER PROTEIN HPR"/>
    <property type="match status" value="1"/>
</dbReference>
<dbReference type="NCBIfam" id="TIGR01003">
    <property type="entry name" value="PTS_HPr_family"/>
    <property type="match status" value="1"/>
</dbReference>
<evidence type="ECO:0000313" key="7">
    <source>
        <dbReference type="EMBL" id="GGB35299.1"/>
    </source>
</evidence>
<dbReference type="InterPro" id="IPR002114">
    <property type="entry name" value="PTS_HPr_Ser_P_site"/>
</dbReference>
<protein>
    <submittedName>
        <fullName evidence="7">HPr kinase</fullName>
    </submittedName>
</protein>
<dbReference type="EMBL" id="BMDZ01000013">
    <property type="protein sequence ID" value="GGB35299.1"/>
    <property type="molecule type" value="Genomic_DNA"/>
</dbReference>
<dbReference type="PROSITE" id="PS00589">
    <property type="entry name" value="PTS_HPR_SER"/>
    <property type="match status" value="1"/>
</dbReference>
<dbReference type="PROSITE" id="PS51350">
    <property type="entry name" value="PTS_HPR_DOM"/>
    <property type="match status" value="1"/>
</dbReference>
<accession>A0ABQ1IDS7</accession>
<sequence>MRVGIGGQGTDGSGAPAESVGAPLTRTVEIVNRRGLHARAAAKFVKTADSFTSDIQVTRSGQTVSGRSIMGLMMLAASPGCTIDIAISGPDAARAMDTLVALVAARFEEDE</sequence>
<dbReference type="RefSeq" id="WP_188576526.1">
    <property type="nucleotide sequence ID" value="NZ_BMDZ01000013.1"/>
</dbReference>
<comment type="caution">
    <text evidence="7">The sequence shown here is derived from an EMBL/GenBank/DDBJ whole genome shotgun (WGS) entry which is preliminary data.</text>
</comment>
<feature type="compositionally biased region" description="Gly residues" evidence="5">
    <location>
        <begin position="1"/>
        <end position="12"/>
    </location>
</feature>